<evidence type="ECO:0000256" key="3">
    <source>
        <dbReference type="ARBA" id="ARBA00023136"/>
    </source>
</evidence>
<dbReference type="PANTHER" id="PTHR11360:SF290">
    <property type="entry name" value="MONOCARBOXYLATE MFS PERMEASE"/>
    <property type="match status" value="1"/>
</dbReference>
<keyword evidence="7" id="KW-1185">Reference proteome</keyword>
<dbReference type="Proteomes" id="UP000297737">
    <property type="component" value="Unassembled WGS sequence"/>
</dbReference>
<feature type="transmembrane region" description="Helical" evidence="4">
    <location>
        <begin position="225"/>
        <end position="244"/>
    </location>
</feature>
<comment type="caution">
    <text evidence="6">The sequence shown here is derived from an EMBL/GenBank/DDBJ whole genome shotgun (WGS) entry which is preliminary data.</text>
</comment>
<proteinExistence type="predicted"/>
<dbReference type="PROSITE" id="PS50850">
    <property type="entry name" value="MFS"/>
    <property type="match status" value="1"/>
</dbReference>
<feature type="transmembrane region" description="Helical" evidence="4">
    <location>
        <begin position="50"/>
        <end position="68"/>
    </location>
</feature>
<feature type="domain" description="Major facilitator superfamily (MFS) profile" evidence="5">
    <location>
        <begin position="13"/>
        <end position="407"/>
    </location>
</feature>
<feature type="transmembrane region" description="Helical" evidence="4">
    <location>
        <begin position="138"/>
        <end position="159"/>
    </location>
</feature>
<keyword evidence="2 4" id="KW-1133">Transmembrane helix</keyword>
<protein>
    <submittedName>
        <fullName evidence="6">MFS transporter</fullName>
    </submittedName>
</protein>
<feature type="transmembrane region" description="Helical" evidence="4">
    <location>
        <begin position="171"/>
        <end position="192"/>
    </location>
</feature>
<dbReference type="AlphaFoldDB" id="A0A4Y9ERN8"/>
<gene>
    <name evidence="6" type="ORF">EUV02_02105</name>
</gene>
<feature type="transmembrane region" description="Helical" evidence="4">
    <location>
        <begin position="378"/>
        <end position="398"/>
    </location>
</feature>
<dbReference type="Pfam" id="PF07690">
    <property type="entry name" value="MFS_1"/>
    <property type="match status" value="1"/>
</dbReference>
<dbReference type="InterPro" id="IPR036259">
    <property type="entry name" value="MFS_trans_sf"/>
</dbReference>
<dbReference type="Gene3D" id="1.20.1250.20">
    <property type="entry name" value="MFS general substrate transporter like domains"/>
    <property type="match status" value="1"/>
</dbReference>
<evidence type="ECO:0000256" key="2">
    <source>
        <dbReference type="ARBA" id="ARBA00022989"/>
    </source>
</evidence>
<feature type="transmembrane region" description="Helical" evidence="4">
    <location>
        <begin position="345"/>
        <end position="372"/>
    </location>
</feature>
<keyword evidence="3 4" id="KW-0472">Membrane</keyword>
<name>A0A4Y9ERN8_9SPHN</name>
<sequence length="426" mass="44029">MAMAKDEWRRGWPTLLGSTLGFAAGVGLYTNANGFFIKPLAEAFGWSRGQISLGAAALLVGLVVYPWLGKAVDQRGPRPFILAGGILFAIAYLLLALMPGPFWVYIAIVAFIGVSAGPLTTTLVFTRSLVSVFDKSRGLALAISVSGNVIVGIAVLPVLQHVIAAYGWRVGYAVMAPISLALGLASFFILGYRPAHAPATSDAATVLLPQAAGHSLREAATDVRFWLLGLSMVSISVAVGGFAAQLQPQLSDLGVPGAKAAVLGAWYAGIVVVGRIGCGVLLDWLWPPAVASAALVLPVAGALMLMVDAPPFWTIAAGASLIALSQGADGDVLGFFIVRYFGLKAYSVILSVLGMACGIALALGAVLGGYSFDRTGDYQLMLASVAVLSLISAVALFASGIVRGKSYAVPTDEVMRATEAGFTPQA</sequence>
<dbReference type="EMBL" id="SIHO01000001">
    <property type="protein sequence ID" value="TFU05839.1"/>
    <property type="molecule type" value="Genomic_DNA"/>
</dbReference>
<feature type="transmembrane region" description="Helical" evidence="4">
    <location>
        <begin position="80"/>
        <end position="98"/>
    </location>
</feature>
<dbReference type="InterPro" id="IPR050327">
    <property type="entry name" value="Proton-linked_MCT"/>
</dbReference>
<evidence type="ECO:0000313" key="7">
    <source>
        <dbReference type="Proteomes" id="UP000297737"/>
    </source>
</evidence>
<dbReference type="InterPro" id="IPR020846">
    <property type="entry name" value="MFS_dom"/>
</dbReference>
<evidence type="ECO:0000256" key="4">
    <source>
        <dbReference type="SAM" id="Phobius"/>
    </source>
</evidence>
<evidence type="ECO:0000256" key="1">
    <source>
        <dbReference type="ARBA" id="ARBA00022692"/>
    </source>
</evidence>
<organism evidence="6 7">
    <name type="scientific">Glacieibacterium arshaanense</name>
    <dbReference type="NCBI Taxonomy" id="2511025"/>
    <lineage>
        <taxon>Bacteria</taxon>
        <taxon>Pseudomonadati</taxon>
        <taxon>Pseudomonadota</taxon>
        <taxon>Alphaproteobacteria</taxon>
        <taxon>Sphingomonadales</taxon>
        <taxon>Sphingosinicellaceae</taxon>
        <taxon>Glacieibacterium</taxon>
    </lineage>
</organism>
<accession>A0A4Y9ERN8</accession>
<dbReference type="RefSeq" id="WP_135244564.1">
    <property type="nucleotide sequence ID" value="NZ_SIHO01000001.1"/>
</dbReference>
<reference evidence="6 7" key="1">
    <citation type="submission" date="2019-02" db="EMBL/GenBank/DDBJ databases">
        <title>Polymorphobacter sp. isolated from the lake at the Tibet of China.</title>
        <authorList>
            <person name="Li A."/>
        </authorList>
    </citation>
    <scope>NUCLEOTIDE SEQUENCE [LARGE SCALE GENOMIC DNA]</scope>
    <source>
        <strain evidence="6 7">DJ1R-1</strain>
    </source>
</reference>
<evidence type="ECO:0000259" key="5">
    <source>
        <dbReference type="PROSITE" id="PS50850"/>
    </source>
</evidence>
<dbReference type="SUPFAM" id="SSF103473">
    <property type="entry name" value="MFS general substrate transporter"/>
    <property type="match status" value="1"/>
</dbReference>
<dbReference type="GO" id="GO:0022857">
    <property type="term" value="F:transmembrane transporter activity"/>
    <property type="evidence" value="ECO:0007669"/>
    <property type="project" value="InterPro"/>
</dbReference>
<dbReference type="InterPro" id="IPR011701">
    <property type="entry name" value="MFS"/>
</dbReference>
<feature type="transmembrane region" description="Helical" evidence="4">
    <location>
        <begin position="104"/>
        <end position="126"/>
    </location>
</feature>
<feature type="transmembrane region" description="Helical" evidence="4">
    <location>
        <begin position="12"/>
        <end position="30"/>
    </location>
</feature>
<keyword evidence="1 4" id="KW-0812">Transmembrane</keyword>
<feature type="transmembrane region" description="Helical" evidence="4">
    <location>
        <begin position="313"/>
        <end position="338"/>
    </location>
</feature>
<feature type="transmembrane region" description="Helical" evidence="4">
    <location>
        <begin position="264"/>
        <end position="282"/>
    </location>
</feature>
<dbReference type="PANTHER" id="PTHR11360">
    <property type="entry name" value="MONOCARBOXYLATE TRANSPORTER"/>
    <property type="match status" value="1"/>
</dbReference>
<dbReference type="OrthoDB" id="9796632at2"/>
<feature type="transmembrane region" description="Helical" evidence="4">
    <location>
        <begin position="289"/>
        <end position="307"/>
    </location>
</feature>
<evidence type="ECO:0000313" key="6">
    <source>
        <dbReference type="EMBL" id="TFU05839.1"/>
    </source>
</evidence>